<dbReference type="PANTHER" id="PTHR42721">
    <property type="entry name" value="SUGAR HYDROLASE-RELATED"/>
    <property type="match status" value="1"/>
</dbReference>
<dbReference type="InterPro" id="IPR013783">
    <property type="entry name" value="Ig-like_fold"/>
</dbReference>
<dbReference type="Gene3D" id="3.40.50.1700">
    <property type="entry name" value="Glycoside hydrolase family 3 C-terminal domain"/>
    <property type="match status" value="1"/>
</dbReference>
<dbReference type="InterPro" id="IPR026891">
    <property type="entry name" value="Fn3-like"/>
</dbReference>
<dbReference type="Pfam" id="PF01915">
    <property type="entry name" value="Glyco_hydro_3_C"/>
    <property type="match status" value="1"/>
</dbReference>
<evidence type="ECO:0000259" key="5">
    <source>
        <dbReference type="SMART" id="SM01217"/>
    </source>
</evidence>
<dbReference type="PANTHER" id="PTHR42721:SF3">
    <property type="entry name" value="BETA-D-XYLOSIDASE 5-RELATED"/>
    <property type="match status" value="1"/>
</dbReference>
<evidence type="ECO:0000256" key="4">
    <source>
        <dbReference type="SAM" id="MobiDB-lite"/>
    </source>
</evidence>
<dbReference type="RefSeq" id="WP_377181069.1">
    <property type="nucleotide sequence ID" value="NZ_JBHUOG010000001.1"/>
</dbReference>
<evidence type="ECO:0000256" key="1">
    <source>
        <dbReference type="ARBA" id="ARBA00005336"/>
    </source>
</evidence>
<evidence type="ECO:0000313" key="6">
    <source>
        <dbReference type="EMBL" id="MFD2793153.1"/>
    </source>
</evidence>
<feature type="compositionally biased region" description="Low complexity" evidence="4">
    <location>
        <begin position="773"/>
        <end position="788"/>
    </location>
</feature>
<dbReference type="SUPFAM" id="SSF52279">
    <property type="entry name" value="Beta-D-glucan exohydrolase, C-terminal domain"/>
    <property type="match status" value="1"/>
</dbReference>
<dbReference type="Pfam" id="PF00933">
    <property type="entry name" value="Glyco_hydro_3"/>
    <property type="match status" value="1"/>
</dbReference>
<dbReference type="InterPro" id="IPR002772">
    <property type="entry name" value="Glyco_hydro_3_C"/>
</dbReference>
<dbReference type="Pfam" id="PF14310">
    <property type="entry name" value="Fn3-like"/>
    <property type="match status" value="1"/>
</dbReference>
<feature type="region of interest" description="Disordered" evidence="4">
    <location>
        <begin position="771"/>
        <end position="793"/>
    </location>
</feature>
<dbReference type="PRINTS" id="PR00133">
    <property type="entry name" value="GLHYDRLASE3"/>
</dbReference>
<dbReference type="CDD" id="cd23343">
    <property type="entry name" value="beta-trefoil_FSCN_BglX-like"/>
    <property type="match status" value="1"/>
</dbReference>
<reference evidence="7" key="1">
    <citation type="journal article" date="2019" name="Int. J. Syst. Evol. Microbiol.">
        <title>The Global Catalogue of Microorganisms (GCM) 10K type strain sequencing project: providing services to taxonomists for standard genome sequencing and annotation.</title>
        <authorList>
            <consortium name="The Broad Institute Genomics Platform"/>
            <consortium name="The Broad Institute Genome Sequencing Center for Infectious Disease"/>
            <person name="Wu L."/>
            <person name="Ma J."/>
        </authorList>
    </citation>
    <scope>NUCLEOTIDE SEQUENCE [LARGE SCALE GENOMIC DNA]</scope>
    <source>
        <strain evidence="7">CCM 7044</strain>
    </source>
</reference>
<dbReference type="InterPro" id="IPR036962">
    <property type="entry name" value="Glyco_hydro_3_N_sf"/>
</dbReference>
<dbReference type="SMART" id="SM01217">
    <property type="entry name" value="Fn3_like"/>
    <property type="match status" value="1"/>
</dbReference>
<dbReference type="InterPro" id="IPR008999">
    <property type="entry name" value="Actin-crosslinking"/>
</dbReference>
<keyword evidence="7" id="KW-1185">Reference proteome</keyword>
<name>A0ABW5VN86_9MICO</name>
<dbReference type="Gene3D" id="2.60.40.10">
    <property type="entry name" value="Immunoglobulins"/>
    <property type="match status" value="1"/>
</dbReference>
<dbReference type="Proteomes" id="UP001597479">
    <property type="component" value="Unassembled WGS sequence"/>
</dbReference>
<dbReference type="SUPFAM" id="SSF50405">
    <property type="entry name" value="Actin-crosslinking proteins"/>
    <property type="match status" value="1"/>
</dbReference>
<keyword evidence="2" id="KW-0732">Signal</keyword>
<comment type="caution">
    <text evidence="6">The sequence shown here is derived from an EMBL/GenBank/DDBJ whole genome shotgun (WGS) entry which is preliminary data.</text>
</comment>
<sequence>MPHETQHLFRDPAAPLADRAGDLLDRLTPDERLSLLHQHQPAVERLGLAPFHTGAEALHGVAWLGRATVLPQPVGLGATWDTDLLTRLGDLVATELRAKHAEDPAVSLNVWAPVVNPLRHPAWGRGEEGYSEEPRLVSRLATAYCRGLRGNHPTVWKTVPALKHFLGYGNETDRSATSSNLSERTLHEYELPAYRGPIEAGVAGAVMPSYNLVNGVPAHTSGDLLAELRSWAPGSVAVVSDAGAPTFLVSVQRAFGSHAEAHAAAVRAGLDSFTDNDTDPSVTLDRLRDALAAGLLTRDDVDVAALRLLELRLRTGEFDGPADPYAHIGPDAIDLPEHRVLAREAATKAVVLLHNDGTLPLRAPERIAVVGPLADRVLTDWYSGTPPYVVSLARAVTERYPDAVVEVVDGADRVALRASSSGRYVTVTAAGEVTVSAPGAGPETHLDVTEWGDGLLTFGSVASGRLLTGADWILRANTERVGGWVVQESFRRHHHDDGTWSVHHVASGRWLRVQRGSGLLVADATRLADAERFTWRTVVSGHVEVARAAASASVVLVAAGNDPHLGGRETEDRTSLELPGSMAEIWRVASEACPAAVLVLTSSYPYVLGPGLPGTDTAPGALVWAAHGGQEAGNGLVDVLSGDAEPYGRLAQTWPATQAQAGDLFDYDVARQGVTYRHLVDEPAYWFGHGLSYTTVGYEELRLEAGTAVVSVRNSGDRPVDELVAVYGLSPDLPVPAAGRQLLGYARVRLAPGELAEVPVPLDRGALAVWHDGGAAPGSPRRPAAERGTSWGEGGAMVLQPGTYGVASGPSAGDLRVRAELVVGADRV</sequence>
<dbReference type="InterPro" id="IPR036881">
    <property type="entry name" value="Glyco_hydro_3_C_sf"/>
</dbReference>
<evidence type="ECO:0000256" key="3">
    <source>
        <dbReference type="ARBA" id="ARBA00022801"/>
    </source>
</evidence>
<comment type="similarity">
    <text evidence="1">Belongs to the glycosyl hydrolase 3 family.</text>
</comment>
<dbReference type="InterPro" id="IPR017853">
    <property type="entry name" value="GH"/>
</dbReference>
<protein>
    <submittedName>
        <fullName evidence="6">Glycoside hydrolase family 3 C-terminal domain-containing protein</fullName>
    </submittedName>
</protein>
<dbReference type="SUPFAM" id="SSF51445">
    <property type="entry name" value="(Trans)glycosidases"/>
    <property type="match status" value="1"/>
</dbReference>
<dbReference type="EMBL" id="JBHUOG010000001">
    <property type="protein sequence ID" value="MFD2793153.1"/>
    <property type="molecule type" value="Genomic_DNA"/>
</dbReference>
<dbReference type="Gene3D" id="3.20.20.300">
    <property type="entry name" value="Glycoside hydrolase, family 3, N-terminal domain"/>
    <property type="match status" value="1"/>
</dbReference>
<proteinExistence type="inferred from homology"/>
<evidence type="ECO:0000256" key="2">
    <source>
        <dbReference type="ARBA" id="ARBA00022729"/>
    </source>
</evidence>
<dbReference type="InterPro" id="IPR001764">
    <property type="entry name" value="Glyco_hydro_3_N"/>
</dbReference>
<gene>
    <name evidence="6" type="ORF">ACFS27_06300</name>
</gene>
<dbReference type="InterPro" id="IPR044993">
    <property type="entry name" value="BXL"/>
</dbReference>
<dbReference type="GO" id="GO:0016787">
    <property type="term" value="F:hydrolase activity"/>
    <property type="evidence" value="ECO:0007669"/>
    <property type="project" value="UniProtKB-KW"/>
</dbReference>
<keyword evidence="3 6" id="KW-0378">Hydrolase</keyword>
<evidence type="ECO:0000313" key="7">
    <source>
        <dbReference type="Proteomes" id="UP001597479"/>
    </source>
</evidence>
<dbReference type="Gene3D" id="2.60.120.380">
    <property type="match status" value="1"/>
</dbReference>
<accession>A0ABW5VN86</accession>
<feature type="domain" description="Fibronectin type III-like" evidence="5">
    <location>
        <begin position="722"/>
        <end position="812"/>
    </location>
</feature>
<organism evidence="6 7">
    <name type="scientific">Promicromonospora vindobonensis</name>
    <dbReference type="NCBI Taxonomy" id="195748"/>
    <lineage>
        <taxon>Bacteria</taxon>
        <taxon>Bacillati</taxon>
        <taxon>Actinomycetota</taxon>
        <taxon>Actinomycetes</taxon>
        <taxon>Micrococcales</taxon>
        <taxon>Promicromonosporaceae</taxon>
        <taxon>Promicromonospora</taxon>
    </lineage>
</organism>